<comment type="caution">
    <text evidence="1">The sequence shown here is derived from an EMBL/GenBank/DDBJ whole genome shotgun (WGS) entry which is preliminary data.</text>
</comment>
<organism evidence="1 2">
    <name type="scientific">Racocetra fulgida</name>
    <dbReference type="NCBI Taxonomy" id="60492"/>
    <lineage>
        <taxon>Eukaryota</taxon>
        <taxon>Fungi</taxon>
        <taxon>Fungi incertae sedis</taxon>
        <taxon>Mucoromycota</taxon>
        <taxon>Glomeromycotina</taxon>
        <taxon>Glomeromycetes</taxon>
        <taxon>Diversisporales</taxon>
        <taxon>Gigasporaceae</taxon>
        <taxon>Racocetra</taxon>
    </lineage>
</organism>
<name>A0A9N9GFV6_9GLOM</name>
<protein>
    <submittedName>
        <fullName evidence="1">2148_t:CDS:1</fullName>
    </submittedName>
</protein>
<dbReference type="AlphaFoldDB" id="A0A9N9GFV6"/>
<accession>A0A9N9GFV6</accession>
<evidence type="ECO:0000313" key="2">
    <source>
        <dbReference type="Proteomes" id="UP000789396"/>
    </source>
</evidence>
<gene>
    <name evidence="1" type="ORF">RFULGI_LOCUS6842</name>
</gene>
<dbReference type="EMBL" id="CAJVPZ010009289">
    <property type="protein sequence ID" value="CAG8607398.1"/>
    <property type="molecule type" value="Genomic_DNA"/>
</dbReference>
<reference evidence="1" key="1">
    <citation type="submission" date="2021-06" db="EMBL/GenBank/DDBJ databases">
        <authorList>
            <person name="Kallberg Y."/>
            <person name="Tangrot J."/>
            <person name="Rosling A."/>
        </authorList>
    </citation>
    <scope>NUCLEOTIDE SEQUENCE</scope>
    <source>
        <strain evidence="1">IN212</strain>
    </source>
</reference>
<feature type="non-terminal residue" evidence="1">
    <location>
        <position position="1"/>
    </location>
</feature>
<evidence type="ECO:0000313" key="1">
    <source>
        <dbReference type="EMBL" id="CAG8607398.1"/>
    </source>
</evidence>
<keyword evidence="2" id="KW-1185">Reference proteome</keyword>
<dbReference type="OrthoDB" id="2412924at2759"/>
<sequence length="136" mass="15806">VSSETVRNCFRYTGILPVIQNNEELVTNNNEELVTDDNKDELIEELHADIEALHLRNVIDLNNYINYLEKNDTNEVLNDQKIIDLVTNIEEPEVNQSDGKEDDNSIEICQITYNEALNTIELLEQYLFQQNFSNMV</sequence>
<proteinExistence type="predicted"/>
<dbReference type="Proteomes" id="UP000789396">
    <property type="component" value="Unassembled WGS sequence"/>
</dbReference>